<feature type="domain" description="Clp ATPase C-terminal" evidence="7">
    <location>
        <begin position="537"/>
        <end position="632"/>
    </location>
</feature>
<dbReference type="GO" id="GO:0140662">
    <property type="term" value="F:ATP-dependent protein folding chaperone"/>
    <property type="evidence" value="ECO:0007669"/>
    <property type="project" value="InterPro"/>
</dbReference>
<reference evidence="8 9" key="1">
    <citation type="submission" date="2016-10" db="EMBL/GenBank/DDBJ databases">
        <authorList>
            <person name="de Groot N.N."/>
        </authorList>
    </citation>
    <scope>NUCLEOTIDE SEQUENCE [LARGE SCALE GENOMIC DNA]</scope>
    <source>
        <strain evidence="8 9">DSM 14045</strain>
    </source>
</reference>
<dbReference type="SMART" id="SM01086">
    <property type="entry name" value="ClpB_D2-small"/>
    <property type="match status" value="1"/>
</dbReference>
<keyword evidence="3" id="KW-0067">ATP-binding</keyword>
<dbReference type="PANTHER" id="PTHR48102">
    <property type="entry name" value="ATP-DEPENDENT CLP PROTEASE ATP-BINDING SUBUNIT CLPX-LIKE, MITOCHONDRIAL-RELATED"/>
    <property type="match status" value="1"/>
</dbReference>
<dbReference type="FunFam" id="1.10.8.60:FF:000002">
    <property type="entry name" value="ATP-dependent Clp protease ATP-binding subunit ClpX"/>
    <property type="match status" value="1"/>
</dbReference>
<keyword evidence="9" id="KW-1185">Reference proteome</keyword>
<dbReference type="SUPFAM" id="SSF52540">
    <property type="entry name" value="P-loop containing nucleoside triphosphate hydrolases"/>
    <property type="match status" value="1"/>
</dbReference>
<dbReference type="NCBIfam" id="NF003745">
    <property type="entry name" value="PRK05342.1"/>
    <property type="match status" value="1"/>
</dbReference>
<dbReference type="InterPro" id="IPR027417">
    <property type="entry name" value="P-loop_NTPase"/>
</dbReference>
<dbReference type="Gene3D" id="3.40.50.300">
    <property type="entry name" value="P-loop containing nucleotide triphosphate hydrolases"/>
    <property type="match status" value="1"/>
</dbReference>
<dbReference type="InterPro" id="IPR003593">
    <property type="entry name" value="AAA+_ATPase"/>
</dbReference>
<keyword evidence="1" id="KW-0547">Nucleotide-binding</keyword>
<feature type="region of interest" description="Disordered" evidence="5">
    <location>
        <begin position="164"/>
        <end position="186"/>
    </location>
</feature>
<evidence type="ECO:0000259" key="7">
    <source>
        <dbReference type="SMART" id="SM01086"/>
    </source>
</evidence>
<dbReference type="InterPro" id="IPR004487">
    <property type="entry name" value="Clp_protease_ATP-bd_su_ClpX"/>
</dbReference>
<evidence type="ECO:0000256" key="3">
    <source>
        <dbReference type="ARBA" id="ARBA00022840"/>
    </source>
</evidence>
<dbReference type="GO" id="GO:0051301">
    <property type="term" value="P:cell division"/>
    <property type="evidence" value="ECO:0007669"/>
    <property type="project" value="TreeGrafter"/>
</dbReference>
<dbReference type="GO" id="GO:0051082">
    <property type="term" value="F:unfolded protein binding"/>
    <property type="evidence" value="ECO:0007669"/>
    <property type="project" value="InterPro"/>
</dbReference>
<dbReference type="Pfam" id="PF10431">
    <property type="entry name" value="ClpB_D2-small"/>
    <property type="match status" value="1"/>
</dbReference>
<dbReference type="EMBL" id="FNPG01000011">
    <property type="protein sequence ID" value="SDY24331.1"/>
    <property type="molecule type" value="Genomic_DNA"/>
</dbReference>
<dbReference type="InterPro" id="IPR003959">
    <property type="entry name" value="ATPase_AAA_core"/>
</dbReference>
<dbReference type="GO" id="GO:0005524">
    <property type="term" value="F:ATP binding"/>
    <property type="evidence" value="ECO:0007669"/>
    <property type="project" value="UniProtKB-KW"/>
</dbReference>
<dbReference type="GO" id="GO:0009376">
    <property type="term" value="C:HslUV protease complex"/>
    <property type="evidence" value="ECO:0007669"/>
    <property type="project" value="TreeGrafter"/>
</dbReference>
<dbReference type="Gene3D" id="1.10.8.60">
    <property type="match status" value="1"/>
</dbReference>
<name>A0A1H3I9L1_9FIRM</name>
<accession>A0A1H3I9L1</accession>
<dbReference type="PANTHER" id="PTHR48102:SF7">
    <property type="entry name" value="ATP-DEPENDENT CLP PROTEASE ATP-BINDING SUBUNIT CLPX-LIKE, MITOCHONDRIAL"/>
    <property type="match status" value="1"/>
</dbReference>
<dbReference type="STRING" id="1122142.SAMN02910414_01103"/>
<organism evidence="8 9">
    <name type="scientific">Lachnobacterium bovis DSM 14045</name>
    <dbReference type="NCBI Taxonomy" id="1122142"/>
    <lineage>
        <taxon>Bacteria</taxon>
        <taxon>Bacillati</taxon>
        <taxon>Bacillota</taxon>
        <taxon>Clostridia</taxon>
        <taxon>Lachnospirales</taxon>
        <taxon>Lachnospiraceae</taxon>
        <taxon>Lachnobacterium</taxon>
    </lineage>
</organism>
<sequence>MKEDYREINTDDNDQIHNEEATHSESNEEVIHSKSDGKDTDSESSVKTPIHSRMHERVMSQPFRSGDMMKLSFLNDKDDDDSKNKGNQDNAEKNNNNEQKNEKDDDGNYEDFCSVCKRPEGMAGPLVRMHRSFKVCPDCMQRFFDMMPPSDMLFENMFDPDKMMKPTNLEDSKDKKNPRRSLNPKAYKYENAPAEVREEAERTFQKNNPLAYLGLELFPGLDNSIFDDKAGMPGFPAMTSMPGISGMPSRNFTRMFNPDGSMLGTHRVKKRKRAKKRKPIIDIRNLPAPHEIKEKLDAYVIGQEYAKKVMSVSIYNHYKRIMSLENHVDDDVEIEKSNMLMIGPTGSGKTYLVKILAELLDVPLALADATSLTEAGYVGDDIESVITKLLAAADNDVERAQHGIVFIDEIDKISKKNNPSQRDVSGESVQQGMLKILEGTDVEVPVGASSKGAFVPLTTIDTTNILFICAGAFPGIEDIIKKRINKEAAIGFKSELKDKLDNDDDIMQQIAVEDVREYGMIPEFIGRLPILFTLDEMTEEMLIKILTKPKNAIIKQYVKLLGIDDVGLEFEEDALRYIAEKAREKKEGARALRAILEKSMLDIMFEIPKDKRIGKVLITRDYLEDKGGPIISLKEN</sequence>
<dbReference type="SMART" id="SM00382">
    <property type="entry name" value="AAA"/>
    <property type="match status" value="1"/>
</dbReference>
<evidence type="ECO:0000256" key="1">
    <source>
        <dbReference type="ARBA" id="ARBA00022741"/>
    </source>
</evidence>
<evidence type="ECO:0000256" key="5">
    <source>
        <dbReference type="SAM" id="MobiDB-lite"/>
    </source>
</evidence>
<dbReference type="InterPro" id="IPR050052">
    <property type="entry name" value="ATP-dep_Clp_protease_ClpX"/>
</dbReference>
<evidence type="ECO:0000259" key="6">
    <source>
        <dbReference type="SMART" id="SM00382"/>
    </source>
</evidence>
<dbReference type="GO" id="GO:0051603">
    <property type="term" value="P:proteolysis involved in protein catabolic process"/>
    <property type="evidence" value="ECO:0007669"/>
    <property type="project" value="TreeGrafter"/>
</dbReference>
<dbReference type="Pfam" id="PF07724">
    <property type="entry name" value="AAA_2"/>
    <property type="match status" value="1"/>
</dbReference>
<feature type="compositionally biased region" description="Basic and acidic residues" evidence="5">
    <location>
        <begin position="164"/>
        <end position="175"/>
    </location>
</feature>
<feature type="compositionally biased region" description="Basic and acidic residues" evidence="5">
    <location>
        <begin position="80"/>
        <end position="92"/>
    </location>
</feature>
<feature type="compositionally biased region" description="Basic and acidic residues" evidence="5">
    <location>
        <begin position="1"/>
        <end position="41"/>
    </location>
</feature>
<keyword evidence="2" id="KW-0862">Zinc</keyword>
<dbReference type="RefSeq" id="WP_242871433.1">
    <property type="nucleotide sequence ID" value="NZ_FNPG01000011.1"/>
</dbReference>
<evidence type="ECO:0000313" key="9">
    <source>
        <dbReference type="Proteomes" id="UP000183918"/>
    </source>
</evidence>
<dbReference type="Proteomes" id="UP000183918">
    <property type="component" value="Unassembled WGS sequence"/>
</dbReference>
<dbReference type="GO" id="GO:0016887">
    <property type="term" value="F:ATP hydrolysis activity"/>
    <property type="evidence" value="ECO:0007669"/>
    <property type="project" value="InterPro"/>
</dbReference>
<evidence type="ECO:0000256" key="4">
    <source>
        <dbReference type="ARBA" id="ARBA00023186"/>
    </source>
</evidence>
<feature type="domain" description="AAA+ ATPase" evidence="6">
    <location>
        <begin position="335"/>
        <end position="483"/>
    </location>
</feature>
<dbReference type="NCBIfam" id="TIGR00382">
    <property type="entry name" value="clpX"/>
    <property type="match status" value="1"/>
</dbReference>
<dbReference type="InterPro" id="IPR019489">
    <property type="entry name" value="Clp_ATPase_C"/>
</dbReference>
<gene>
    <name evidence="8" type="ORF">SAMN02910414_01103</name>
</gene>
<evidence type="ECO:0000256" key="2">
    <source>
        <dbReference type="ARBA" id="ARBA00022833"/>
    </source>
</evidence>
<keyword evidence="4" id="KW-0143">Chaperone</keyword>
<protein>
    <submittedName>
        <fullName evidence="8">C-terminal, D2-small domain-containing protein, of ClpB protein</fullName>
    </submittedName>
</protein>
<evidence type="ECO:0000313" key="8">
    <source>
        <dbReference type="EMBL" id="SDY24331.1"/>
    </source>
</evidence>
<proteinExistence type="predicted"/>
<dbReference type="AlphaFoldDB" id="A0A1H3I9L1"/>
<feature type="region of interest" description="Disordered" evidence="5">
    <location>
        <begin position="1"/>
        <end position="108"/>
    </location>
</feature>
<dbReference type="CDD" id="cd19497">
    <property type="entry name" value="RecA-like_ClpX"/>
    <property type="match status" value="1"/>
</dbReference>